<evidence type="ECO:0000256" key="2">
    <source>
        <dbReference type="SAM" id="SignalP"/>
    </source>
</evidence>
<proteinExistence type="predicted"/>
<reference evidence="4" key="1">
    <citation type="submission" date="2018-03" db="EMBL/GenBank/DDBJ databases">
        <authorList>
            <person name="Zecchin S."/>
        </authorList>
    </citation>
    <scope>NUCLEOTIDE SEQUENCE [LARGE SCALE GENOMIC DNA]</scope>
</reference>
<protein>
    <submittedName>
        <fullName evidence="3">Uncharacterized protein</fullName>
    </submittedName>
</protein>
<feature type="compositionally biased region" description="Basic and acidic residues" evidence="1">
    <location>
        <begin position="100"/>
        <end position="117"/>
    </location>
</feature>
<evidence type="ECO:0000256" key="1">
    <source>
        <dbReference type="SAM" id="MobiDB-lite"/>
    </source>
</evidence>
<organism evidence="3 4">
    <name type="scientific">Candidatus Sulfobium mesophilum</name>
    <dbReference type="NCBI Taxonomy" id="2016548"/>
    <lineage>
        <taxon>Bacteria</taxon>
        <taxon>Pseudomonadati</taxon>
        <taxon>Nitrospirota</taxon>
        <taxon>Nitrospiria</taxon>
        <taxon>Nitrospirales</taxon>
        <taxon>Nitrospiraceae</taxon>
        <taxon>Candidatus Sulfobium</taxon>
    </lineage>
</organism>
<dbReference type="EMBL" id="OUUY01000012">
    <property type="protein sequence ID" value="SPP99695.1"/>
    <property type="molecule type" value="Genomic_DNA"/>
</dbReference>
<name>A0A2U3QEC5_9BACT</name>
<feature type="chain" id="PRO_5015458784" evidence="2">
    <location>
        <begin position="32"/>
        <end position="174"/>
    </location>
</feature>
<evidence type="ECO:0000313" key="4">
    <source>
        <dbReference type="Proteomes" id="UP000245125"/>
    </source>
</evidence>
<dbReference type="Proteomes" id="UP000245125">
    <property type="component" value="Unassembled WGS sequence"/>
</dbReference>
<dbReference type="AlphaFoldDB" id="A0A2U3QEC5"/>
<sequence length="174" mass="19753">MMARTSREGRLLYLACALALGAVFMSSGSYASDSSQKSLSFSNRDLQPYDDSLNHKLQEQDSPAPKGSGPRKAKTADSREQAEKEYWCKKASQQRRKVQRLNDDVSEKEQQLEEENRKGVVRHKKTAALNKEITKTRKRLKYAQDDLSAVQDEAHRKGVPPGWLSVSLNRMRNV</sequence>
<feature type="compositionally biased region" description="Polar residues" evidence="1">
    <location>
        <begin position="33"/>
        <end position="45"/>
    </location>
</feature>
<keyword evidence="2" id="KW-0732">Signal</keyword>
<feature type="signal peptide" evidence="2">
    <location>
        <begin position="1"/>
        <end position="31"/>
    </location>
</feature>
<gene>
    <name evidence="3" type="ORF">NBG4_1090002</name>
</gene>
<evidence type="ECO:0000313" key="3">
    <source>
        <dbReference type="EMBL" id="SPP99695.1"/>
    </source>
</evidence>
<feature type="compositionally biased region" description="Basic and acidic residues" evidence="1">
    <location>
        <begin position="74"/>
        <end position="88"/>
    </location>
</feature>
<feature type="region of interest" description="Disordered" evidence="1">
    <location>
        <begin position="33"/>
        <end position="117"/>
    </location>
</feature>
<accession>A0A2U3QEC5</accession>
<keyword evidence="4" id="KW-1185">Reference proteome</keyword>